<evidence type="ECO:0000256" key="5">
    <source>
        <dbReference type="ARBA" id="ARBA00048244"/>
    </source>
</evidence>
<dbReference type="PROSITE" id="PS51671">
    <property type="entry name" value="ACT"/>
    <property type="match status" value="1"/>
</dbReference>
<comment type="function">
    <text evidence="6">In eubacteria ppGpp (guanosine 3'-diphosphate 5'-diphosphate) is a mediator of the stringent response that coordinates a variety of cellular activities in response to changes in nutritional abundance.</text>
</comment>
<dbReference type="STRING" id="1280941.HY2_07080"/>
<sequence>MDGSALSAKDKGAGDEAGTPLPADDTSSERAVITREQLISKVRAYHPRVKSELLGSAYDFAKTHHGEQKRDSGDAYYSHPVEVASLLADVHLDEITIVAGLLHDVVEDTDIDIGEIEVRFGADVAELVDGVTKLDKIEYSSKEEAQAENFQKFILATTSDIRVLLVKLADRLHNMRTLHFRKKAASRERTARETMDIYGPLARRVGLYQIAAEMEDLAFQELNPEARRAILYRQEELAKENADDLERIRGDIIQLLEMSNIDHRIKGRRKQPYSVWRKLEKKSISFRDVADLFAFRIIVQSVEDCYRVLGEVHTLWACIPDRFRDYISVPKPNGYASLHTTVRASGNRRVELQIRTEEMDRTAEFGVAAHWKYKNRSYGFDVESARAAGLDPAANLEAFAELLQDGADPSEFMEHAKLEMYREHVFAFTPKGKLIILPAGAMPLDFAYAVHSAVGDTCVGAKINGEVKPLRRPLKNGDVVEIIRGKVPQAIHGWEALAITGRARSAMRKLVRDRETTEFRRLGEGLINMALRRAGIDPVDVKMNHTARLAGFADREEMDEALGRGKISSNDVIQAAFPGYRPDRAGDPSKIRVDGEHAPLMVSGTDLSPGVTLHLGECCRPLPGDRIMGVHEPGKGIVVHVASCAKLAEFDDRPELWVDLRWTELARTGAVAIGRIRINASNERGVLAKLCAAVAQANGNITSIHTVDRHEDFTEILMDIEVEDLKRLTQILAALRSLAVVDRAVRDQESENDE</sequence>
<dbReference type="InterPro" id="IPR002912">
    <property type="entry name" value="ACT_dom"/>
</dbReference>
<dbReference type="SUPFAM" id="SSF109604">
    <property type="entry name" value="HD-domain/PDEase-like"/>
    <property type="match status" value="1"/>
</dbReference>
<dbReference type="Pfam" id="PF04607">
    <property type="entry name" value="RelA_SpoT"/>
    <property type="match status" value="1"/>
</dbReference>
<dbReference type="InterPro" id="IPR045600">
    <property type="entry name" value="RelA/SpoT_AH_RIS"/>
</dbReference>
<evidence type="ECO:0000313" key="8">
    <source>
        <dbReference type="Proteomes" id="UP000249123"/>
    </source>
</evidence>
<dbReference type="GO" id="GO:0008728">
    <property type="term" value="F:GTP diphosphokinase activity"/>
    <property type="evidence" value="ECO:0007669"/>
    <property type="project" value="UniProtKB-EC"/>
</dbReference>
<gene>
    <name evidence="7" type="ORF">HY3_08610</name>
</gene>
<dbReference type="PROSITE" id="PS51880">
    <property type="entry name" value="TGS"/>
    <property type="match status" value="1"/>
</dbReference>
<protein>
    <recommendedName>
        <fullName evidence="2">GTP pyrophosphokinase rsh</fullName>
        <ecNumber evidence="1">2.7.6.5</ecNumber>
    </recommendedName>
    <alternativeName>
        <fullName evidence="4">(p)ppGpp synthase</fullName>
    </alternativeName>
    <alternativeName>
        <fullName evidence="3">ATP:GTP 3'-pyrophosphotransferase</fullName>
    </alternativeName>
</protein>
<comment type="caution">
    <text evidence="7">The sequence shown here is derived from an EMBL/GenBank/DDBJ whole genome shotgun (WGS) entry which is preliminary data.</text>
</comment>
<evidence type="ECO:0000256" key="6">
    <source>
        <dbReference type="RuleBase" id="RU003847"/>
    </source>
</evidence>
<dbReference type="FunFam" id="3.10.20.30:FF:000002">
    <property type="entry name" value="GTP pyrophosphokinase (RelA/SpoT)"/>
    <property type="match status" value="1"/>
</dbReference>
<dbReference type="OrthoDB" id="9805041at2"/>
<dbReference type="Proteomes" id="UP000249123">
    <property type="component" value="Unassembled WGS sequence"/>
</dbReference>
<dbReference type="InterPro" id="IPR006674">
    <property type="entry name" value="HD_domain"/>
</dbReference>
<name>A0A062TXT2_9PROT</name>
<dbReference type="Gene3D" id="1.10.3210.10">
    <property type="entry name" value="Hypothetical protein af1432"/>
    <property type="match status" value="1"/>
</dbReference>
<dbReference type="InterPro" id="IPR033655">
    <property type="entry name" value="TGS_RelA/SpoT"/>
</dbReference>
<dbReference type="Pfam" id="PF13291">
    <property type="entry name" value="ACT_4"/>
    <property type="match status" value="1"/>
</dbReference>
<comment type="catalytic activity">
    <reaction evidence="5">
        <text>GTP + ATP = guanosine 3'-diphosphate 5'-triphosphate + AMP</text>
        <dbReference type="Rhea" id="RHEA:22088"/>
        <dbReference type="ChEBI" id="CHEBI:30616"/>
        <dbReference type="ChEBI" id="CHEBI:37565"/>
        <dbReference type="ChEBI" id="CHEBI:142410"/>
        <dbReference type="ChEBI" id="CHEBI:456215"/>
        <dbReference type="EC" id="2.7.6.5"/>
    </reaction>
</comment>
<dbReference type="GO" id="GO:0005886">
    <property type="term" value="C:plasma membrane"/>
    <property type="evidence" value="ECO:0007669"/>
    <property type="project" value="TreeGrafter"/>
</dbReference>
<dbReference type="PROSITE" id="PS51831">
    <property type="entry name" value="HD"/>
    <property type="match status" value="1"/>
</dbReference>
<comment type="similarity">
    <text evidence="6">Belongs to the relA/spoT family.</text>
</comment>
<dbReference type="GO" id="GO:0008893">
    <property type="term" value="F:guanosine-3',5'-bis(diphosphate) 3'-diphosphatase activity"/>
    <property type="evidence" value="ECO:0007669"/>
    <property type="project" value="TreeGrafter"/>
</dbReference>
<dbReference type="Gene3D" id="3.30.460.10">
    <property type="entry name" value="Beta Polymerase, domain 2"/>
    <property type="match status" value="1"/>
</dbReference>
<dbReference type="InterPro" id="IPR003607">
    <property type="entry name" value="HD/PDEase_dom"/>
</dbReference>
<dbReference type="InterPro" id="IPR007685">
    <property type="entry name" value="RelA_SpoT"/>
</dbReference>
<dbReference type="InterPro" id="IPR012676">
    <property type="entry name" value="TGS-like"/>
</dbReference>
<evidence type="ECO:0000256" key="2">
    <source>
        <dbReference type="ARBA" id="ARBA00014315"/>
    </source>
</evidence>
<proteinExistence type="inferred from homology"/>
<dbReference type="SUPFAM" id="SSF55021">
    <property type="entry name" value="ACT-like"/>
    <property type="match status" value="1"/>
</dbReference>
<dbReference type="InterPro" id="IPR004811">
    <property type="entry name" value="RelA/Spo_fam"/>
</dbReference>
<dbReference type="PANTHER" id="PTHR21262">
    <property type="entry name" value="GUANOSINE-3',5'-BIS DIPHOSPHATE 3'-PYROPHOSPHOHYDROLASE"/>
    <property type="match status" value="1"/>
</dbReference>
<dbReference type="SMART" id="SM00471">
    <property type="entry name" value="HDc"/>
    <property type="match status" value="1"/>
</dbReference>
<dbReference type="InterPro" id="IPR004095">
    <property type="entry name" value="TGS"/>
</dbReference>
<dbReference type="InterPro" id="IPR043519">
    <property type="entry name" value="NT_sf"/>
</dbReference>
<dbReference type="InterPro" id="IPR012675">
    <property type="entry name" value="Beta-grasp_dom_sf"/>
</dbReference>
<dbReference type="CDD" id="cd00077">
    <property type="entry name" value="HDc"/>
    <property type="match status" value="1"/>
</dbReference>
<evidence type="ECO:0000313" key="7">
    <source>
        <dbReference type="EMBL" id="RAN35350.1"/>
    </source>
</evidence>
<evidence type="ECO:0000256" key="4">
    <source>
        <dbReference type="ARBA" id="ARBA00032407"/>
    </source>
</evidence>
<dbReference type="GO" id="GO:0015969">
    <property type="term" value="P:guanosine tetraphosphate metabolic process"/>
    <property type="evidence" value="ECO:0007669"/>
    <property type="project" value="InterPro"/>
</dbReference>
<dbReference type="PANTHER" id="PTHR21262:SF36">
    <property type="entry name" value="BIFUNCTIONAL (P)PPGPP SYNTHASE_HYDROLASE SPOT"/>
    <property type="match status" value="1"/>
</dbReference>
<reference evidence="7 8" key="1">
    <citation type="submission" date="2013-04" db="EMBL/GenBank/DDBJ databases">
        <title>Hyphomonas sp. T24B3 Genome Sequencing.</title>
        <authorList>
            <person name="Lai Q."/>
            <person name="Shao Z."/>
        </authorList>
    </citation>
    <scope>NUCLEOTIDE SEQUENCE [LARGE SCALE GENOMIC DNA]</scope>
    <source>
        <strain evidence="7 8">T24B3</strain>
    </source>
</reference>
<dbReference type="NCBIfam" id="TIGR00691">
    <property type="entry name" value="spoT_relA"/>
    <property type="match status" value="1"/>
</dbReference>
<organism evidence="7 8">
    <name type="scientific">Hyphomonas pacifica</name>
    <dbReference type="NCBI Taxonomy" id="1280941"/>
    <lineage>
        <taxon>Bacteria</taxon>
        <taxon>Pseudomonadati</taxon>
        <taxon>Pseudomonadota</taxon>
        <taxon>Alphaproteobacteria</taxon>
        <taxon>Hyphomonadales</taxon>
        <taxon>Hyphomonadaceae</taxon>
        <taxon>Hyphomonas</taxon>
    </lineage>
</organism>
<dbReference type="Gene3D" id="3.10.20.30">
    <property type="match status" value="1"/>
</dbReference>
<accession>A0A328K477</accession>
<dbReference type="GO" id="GO:0042594">
    <property type="term" value="P:response to starvation"/>
    <property type="evidence" value="ECO:0007669"/>
    <property type="project" value="TreeGrafter"/>
</dbReference>
<dbReference type="Pfam" id="PF19296">
    <property type="entry name" value="RelA_AH_RIS"/>
    <property type="match status" value="2"/>
</dbReference>
<dbReference type="RefSeq" id="WP_034823932.1">
    <property type="nucleotide sequence ID" value="NZ_AWFA01000002.1"/>
</dbReference>
<evidence type="ECO:0000256" key="3">
    <source>
        <dbReference type="ARBA" id="ARBA00029754"/>
    </source>
</evidence>
<dbReference type="EC" id="2.7.6.5" evidence="1"/>
<dbReference type="eggNOG" id="COG0317">
    <property type="taxonomic scope" value="Bacteria"/>
</dbReference>
<evidence type="ECO:0000256" key="1">
    <source>
        <dbReference type="ARBA" id="ARBA00013251"/>
    </source>
</evidence>
<dbReference type="InterPro" id="IPR045865">
    <property type="entry name" value="ACT-like_dom_sf"/>
</dbReference>
<dbReference type="CDD" id="cd04876">
    <property type="entry name" value="ACT_RelA-SpoT"/>
    <property type="match status" value="1"/>
</dbReference>
<dbReference type="SUPFAM" id="SSF81301">
    <property type="entry name" value="Nucleotidyltransferase"/>
    <property type="match status" value="1"/>
</dbReference>
<dbReference type="CDD" id="cd01668">
    <property type="entry name" value="TGS_RSH"/>
    <property type="match status" value="1"/>
</dbReference>
<dbReference type="SMART" id="SM00954">
    <property type="entry name" value="RelA_SpoT"/>
    <property type="match status" value="1"/>
</dbReference>
<dbReference type="AlphaFoldDB" id="A0A062TXT2"/>
<dbReference type="Pfam" id="PF02824">
    <property type="entry name" value="TGS"/>
    <property type="match status" value="1"/>
</dbReference>
<dbReference type="CDD" id="cd05399">
    <property type="entry name" value="NT_Rel-Spo_like"/>
    <property type="match status" value="1"/>
</dbReference>
<dbReference type="EMBL" id="AWFB01000005">
    <property type="protein sequence ID" value="RAN35350.1"/>
    <property type="molecule type" value="Genomic_DNA"/>
</dbReference>
<dbReference type="Gene3D" id="3.30.70.260">
    <property type="match status" value="1"/>
</dbReference>
<dbReference type="SUPFAM" id="SSF81271">
    <property type="entry name" value="TGS-like"/>
    <property type="match status" value="1"/>
</dbReference>
<dbReference type="FunFam" id="1.10.3210.10:FF:000001">
    <property type="entry name" value="GTP pyrophosphokinase RelA"/>
    <property type="match status" value="1"/>
</dbReference>
<keyword evidence="8" id="KW-1185">Reference proteome</keyword>
<accession>A0A062TXT2</accession>
<dbReference type="Pfam" id="PF13328">
    <property type="entry name" value="HD_4"/>
    <property type="match status" value="1"/>
</dbReference>